<dbReference type="OrthoDB" id="1887033at2759"/>
<dbReference type="InterPro" id="IPR017853">
    <property type="entry name" value="GH"/>
</dbReference>
<dbReference type="RefSeq" id="XP_047762231.1">
    <property type="nucleotide sequence ID" value="XM_047905053.1"/>
</dbReference>
<dbReference type="AlphaFoldDB" id="A0A9Q8P932"/>
<evidence type="ECO:0000313" key="1">
    <source>
        <dbReference type="EMBL" id="UJO17865.1"/>
    </source>
</evidence>
<dbReference type="SUPFAM" id="SSF51445">
    <property type="entry name" value="(Trans)glycosidases"/>
    <property type="match status" value="1"/>
</dbReference>
<gene>
    <name evidence="1" type="ORF">CLAFUR5_05905</name>
</gene>
<dbReference type="Gene3D" id="3.20.20.80">
    <property type="entry name" value="Glycosidases"/>
    <property type="match status" value="1"/>
</dbReference>
<sequence length="97" mass="11110">MFQDCFEGASFWSPFYSPSENLVFDSHVYYLAAAGTYANYVNPAVCGQAAYIAAEKKFPVFIGEWSLQTMYNNTFAARETTFETQRYAWQSYAIFIS</sequence>
<name>A0A9Q8P932_PASFU</name>
<organism evidence="1 2">
    <name type="scientific">Passalora fulva</name>
    <name type="common">Tomato leaf mold</name>
    <name type="synonym">Cladosporium fulvum</name>
    <dbReference type="NCBI Taxonomy" id="5499"/>
    <lineage>
        <taxon>Eukaryota</taxon>
        <taxon>Fungi</taxon>
        <taxon>Dikarya</taxon>
        <taxon>Ascomycota</taxon>
        <taxon>Pezizomycotina</taxon>
        <taxon>Dothideomycetes</taxon>
        <taxon>Dothideomycetidae</taxon>
        <taxon>Mycosphaerellales</taxon>
        <taxon>Mycosphaerellaceae</taxon>
        <taxon>Fulvia</taxon>
    </lineage>
</organism>
<dbReference type="EMBL" id="CP090167">
    <property type="protein sequence ID" value="UJO17865.1"/>
    <property type="molecule type" value="Genomic_DNA"/>
</dbReference>
<dbReference type="KEGG" id="ffu:CLAFUR5_05905"/>
<reference evidence="1" key="2">
    <citation type="journal article" date="2022" name="Microb. Genom.">
        <title>A chromosome-scale genome assembly of the tomato pathogen Cladosporium fulvum reveals a compartmentalized genome architecture and the presence of a dispensable chromosome.</title>
        <authorList>
            <person name="Zaccaron A.Z."/>
            <person name="Chen L.H."/>
            <person name="Samaras A."/>
            <person name="Stergiopoulos I."/>
        </authorList>
    </citation>
    <scope>NUCLEOTIDE SEQUENCE</scope>
    <source>
        <strain evidence="1">Race5_Kim</strain>
    </source>
</reference>
<keyword evidence="2" id="KW-1185">Reference proteome</keyword>
<evidence type="ECO:0000313" key="2">
    <source>
        <dbReference type="Proteomes" id="UP000756132"/>
    </source>
</evidence>
<protein>
    <recommendedName>
        <fullName evidence="3">Glycoside hydrolase family 5 domain-containing protein</fullName>
    </recommendedName>
</protein>
<reference evidence="1" key="1">
    <citation type="submission" date="2021-12" db="EMBL/GenBank/DDBJ databases">
        <authorList>
            <person name="Zaccaron A."/>
            <person name="Stergiopoulos I."/>
        </authorList>
    </citation>
    <scope>NUCLEOTIDE SEQUENCE</scope>
    <source>
        <strain evidence="1">Race5_Kim</strain>
    </source>
</reference>
<accession>A0A9Q8P932</accession>
<evidence type="ECO:0008006" key="3">
    <source>
        <dbReference type="Google" id="ProtNLM"/>
    </source>
</evidence>
<dbReference type="GeneID" id="71985783"/>
<proteinExistence type="predicted"/>
<dbReference type="Proteomes" id="UP000756132">
    <property type="component" value="Chromosome 5"/>
</dbReference>